<organism evidence="4 5">
    <name type="scientific">Erysiphe pulchra</name>
    <dbReference type="NCBI Taxonomy" id="225359"/>
    <lineage>
        <taxon>Eukaryota</taxon>
        <taxon>Fungi</taxon>
        <taxon>Dikarya</taxon>
        <taxon>Ascomycota</taxon>
        <taxon>Pezizomycotina</taxon>
        <taxon>Leotiomycetes</taxon>
        <taxon>Erysiphales</taxon>
        <taxon>Erysiphaceae</taxon>
        <taxon>Erysiphe</taxon>
    </lineage>
</organism>
<feature type="signal peptide" evidence="3">
    <location>
        <begin position="1"/>
        <end position="24"/>
    </location>
</feature>
<feature type="compositionally biased region" description="Polar residues" evidence="2">
    <location>
        <begin position="71"/>
        <end position="84"/>
    </location>
</feature>
<protein>
    <recommendedName>
        <fullName evidence="6">SUN-domain-containing protein</fullName>
    </recommendedName>
</protein>
<feature type="region of interest" description="Disordered" evidence="2">
    <location>
        <begin position="360"/>
        <end position="456"/>
    </location>
</feature>
<feature type="compositionally biased region" description="Polar residues" evidence="2">
    <location>
        <begin position="515"/>
        <end position="531"/>
    </location>
</feature>
<dbReference type="PANTHER" id="PTHR31654">
    <property type="entry name" value="SECRETED BETA-GLUCOSIDASE ADG3-RELATED"/>
    <property type="match status" value="1"/>
</dbReference>
<feature type="compositionally biased region" description="Low complexity" evidence="2">
    <location>
        <begin position="379"/>
        <end position="402"/>
    </location>
</feature>
<evidence type="ECO:0000256" key="3">
    <source>
        <dbReference type="SAM" id="SignalP"/>
    </source>
</evidence>
<evidence type="ECO:0000313" key="4">
    <source>
        <dbReference type="EMBL" id="POS82968.1"/>
    </source>
</evidence>
<feature type="region of interest" description="Disordered" evidence="2">
    <location>
        <begin position="487"/>
        <end position="537"/>
    </location>
</feature>
<reference evidence="4 5" key="1">
    <citation type="submission" date="2017-10" db="EMBL/GenBank/DDBJ databases">
        <title>Development of genomic resources for the powdery mildew, Erysiphe pulchra.</title>
        <authorList>
            <person name="Wadl P.A."/>
            <person name="Mack B.M."/>
            <person name="Moore G."/>
            <person name="Beltz S.B."/>
        </authorList>
    </citation>
    <scope>NUCLEOTIDE SEQUENCE [LARGE SCALE GENOMIC DNA]</scope>
    <source>
        <strain evidence="4">Cflorida</strain>
    </source>
</reference>
<evidence type="ECO:0000313" key="5">
    <source>
        <dbReference type="Proteomes" id="UP000237438"/>
    </source>
</evidence>
<evidence type="ECO:0000256" key="1">
    <source>
        <dbReference type="ARBA" id="ARBA00010579"/>
    </source>
</evidence>
<feature type="compositionally biased region" description="Basic and acidic residues" evidence="2">
    <location>
        <begin position="403"/>
        <end position="426"/>
    </location>
</feature>
<sequence length="597" mass="63378">MRSYCICITYIATFILLQFSQSEAHVHKHHIRYAQAHHSHSHLKDNLLRLRQADLIGNETTVNEKIEDTNPKPSTGLNNEIGNETSEEATPKAPTGLIKEVGKCQFPSDAGLTAVTPHAKNAGWAMAPDEQCSPGSYCPYACPPGKVMAQWNPNAKAYTYPQSMDGGLYCDHDGQVKKPFPEKPYCVPGTGGVGAHNKIGKGVSFCQTVLPGGESMLIPTHVEDSTELAVPGTNYWCKTAAHYYINPPGVSVEEACVWGDESKPVGNWSPYVAGANTDESGKTFVKVGWNPIFTGSALSRTPPQFGVKITCDGGGCNGTPCSIDPAVGGVGNVQSATKATGAGGADFCVVTVPKGSKANIEVFSSGPSHDTSGEKSQKSSNTEPSSSSTSAASIATPAPTASKDSEEKSEEKPEEKLAEKLEDSHDNNLLIGSSGPEIEEPSIASSLSSKEEKPKLFSAIPDSEEEHSVQVNLKPDAFPSQGATFEATPEVTEESIPTPSTSEPDHLFDEPPASIQHTDNAINHSTSNHSSPRPALYETETELTSMASAGTEHTAAITSHTISGTAQQASMASVNKIYSYSNLIQIGLLISVFNFFY</sequence>
<dbReference type="OrthoDB" id="5554151at2759"/>
<name>A0A2S4PLS4_9PEZI</name>
<dbReference type="AlphaFoldDB" id="A0A2S4PLS4"/>
<dbReference type="InterPro" id="IPR005556">
    <property type="entry name" value="SUN"/>
</dbReference>
<proteinExistence type="inferred from homology"/>
<keyword evidence="3" id="KW-0732">Signal</keyword>
<accession>A0A2S4PLS4</accession>
<dbReference type="Pfam" id="PF03856">
    <property type="entry name" value="SUN"/>
    <property type="match status" value="1"/>
</dbReference>
<feature type="region of interest" description="Disordered" evidence="2">
    <location>
        <begin position="65"/>
        <end position="92"/>
    </location>
</feature>
<feature type="chain" id="PRO_5015559536" description="SUN-domain-containing protein" evidence="3">
    <location>
        <begin position="25"/>
        <end position="597"/>
    </location>
</feature>
<dbReference type="Proteomes" id="UP000237438">
    <property type="component" value="Unassembled WGS sequence"/>
</dbReference>
<dbReference type="PANTHER" id="PTHR31654:SF0">
    <property type="entry name" value="SECRETED BETA-GLUCOSIDASE ADG3-RELATED"/>
    <property type="match status" value="1"/>
</dbReference>
<evidence type="ECO:0008006" key="6">
    <source>
        <dbReference type="Google" id="ProtNLM"/>
    </source>
</evidence>
<dbReference type="EMBL" id="PEDP01002038">
    <property type="protein sequence ID" value="POS82968.1"/>
    <property type="molecule type" value="Genomic_DNA"/>
</dbReference>
<dbReference type="InterPro" id="IPR053088">
    <property type="entry name" value="Beta-glucosidase/SUN-like"/>
</dbReference>
<evidence type="ECO:0000256" key="2">
    <source>
        <dbReference type="SAM" id="MobiDB-lite"/>
    </source>
</evidence>
<dbReference type="STRING" id="225359.A0A2S4PLS4"/>
<comment type="caution">
    <text evidence="4">The sequence shown here is derived from an EMBL/GenBank/DDBJ whole genome shotgun (WGS) entry which is preliminary data.</text>
</comment>
<gene>
    <name evidence="4" type="ORF">EPUL_005510</name>
</gene>
<keyword evidence="5" id="KW-1185">Reference proteome</keyword>
<comment type="similarity">
    <text evidence="1">Belongs to the SUN family.</text>
</comment>